<dbReference type="GO" id="GO:0004792">
    <property type="term" value="F:thiosulfate-cyanide sulfurtransferase activity"/>
    <property type="evidence" value="ECO:0007669"/>
    <property type="project" value="TreeGrafter"/>
</dbReference>
<name>A0A1I5YD86_9PSEU</name>
<protein>
    <submittedName>
        <fullName evidence="4">Thiosulfate/3-mercaptopyruvate sulfurtransferase</fullName>
    </submittedName>
</protein>
<feature type="domain" description="Rhodanese" evidence="3">
    <location>
        <begin position="15"/>
        <end position="132"/>
    </location>
</feature>
<dbReference type="OrthoDB" id="9770030at2"/>
<evidence type="ECO:0000256" key="1">
    <source>
        <dbReference type="ARBA" id="ARBA00022679"/>
    </source>
</evidence>
<evidence type="ECO:0000259" key="3">
    <source>
        <dbReference type="PROSITE" id="PS50206"/>
    </source>
</evidence>
<dbReference type="InterPro" id="IPR036873">
    <property type="entry name" value="Rhodanese-like_dom_sf"/>
</dbReference>
<gene>
    <name evidence="4" type="ORF">SAMN05421854_1124</name>
</gene>
<sequence>MRPLISPAELAAFPDRDRPVVLDVRWRLGGPPGAESYQEGHLPGAVFADLDTVLAAPPGEGGRHPLPDPAALQRELRKAGVRAGRPVVVYDDADGSVAARAWWLLRWVGHPEVAVLDGGYAAWLAGGREVTTDVPSPEPGDIEVRPGAMPVLSADEAAALAREGVLFDARAHVRYTGETEPVDPRAGHIPGAVSAPSSEHAGADGRWKSPSELAERFASLGLADGVPVGAYCGSGVTASSVVLALEVAGHPEPAALYAGSWSHWSRDPERPAATGPERG</sequence>
<keyword evidence="1 4" id="KW-0808">Transferase</keyword>
<keyword evidence="2" id="KW-0677">Repeat</keyword>
<dbReference type="RefSeq" id="WP_093575960.1">
    <property type="nucleotide sequence ID" value="NZ_FOWC01000012.1"/>
</dbReference>
<dbReference type="Proteomes" id="UP000199137">
    <property type="component" value="Unassembled WGS sequence"/>
</dbReference>
<keyword evidence="4" id="KW-0670">Pyruvate</keyword>
<dbReference type="CDD" id="cd01449">
    <property type="entry name" value="TST_Repeat_2"/>
    <property type="match status" value="1"/>
</dbReference>
<dbReference type="PANTHER" id="PTHR11364">
    <property type="entry name" value="THIOSULFATE SULFERTANSFERASE"/>
    <property type="match status" value="1"/>
</dbReference>
<dbReference type="InterPro" id="IPR001763">
    <property type="entry name" value="Rhodanese-like_dom"/>
</dbReference>
<dbReference type="AlphaFoldDB" id="A0A1I5YD86"/>
<dbReference type="InterPro" id="IPR045078">
    <property type="entry name" value="TST/MPST-like"/>
</dbReference>
<dbReference type="Pfam" id="PF00581">
    <property type="entry name" value="Rhodanese"/>
    <property type="match status" value="2"/>
</dbReference>
<organism evidence="4 5">
    <name type="scientific">Amycolatopsis rubida</name>
    <dbReference type="NCBI Taxonomy" id="112413"/>
    <lineage>
        <taxon>Bacteria</taxon>
        <taxon>Bacillati</taxon>
        <taxon>Actinomycetota</taxon>
        <taxon>Actinomycetes</taxon>
        <taxon>Pseudonocardiales</taxon>
        <taxon>Pseudonocardiaceae</taxon>
        <taxon>Amycolatopsis</taxon>
    </lineage>
</organism>
<dbReference type="PROSITE" id="PS50206">
    <property type="entry name" value="RHODANESE_3"/>
    <property type="match status" value="2"/>
</dbReference>
<dbReference type="EMBL" id="FOWC01000012">
    <property type="protein sequence ID" value="SFQ42166.1"/>
    <property type="molecule type" value="Genomic_DNA"/>
</dbReference>
<accession>A0A1I5YD86</accession>
<evidence type="ECO:0000256" key="2">
    <source>
        <dbReference type="ARBA" id="ARBA00022737"/>
    </source>
</evidence>
<evidence type="ECO:0000313" key="4">
    <source>
        <dbReference type="EMBL" id="SFQ42166.1"/>
    </source>
</evidence>
<reference evidence="4 5" key="1">
    <citation type="submission" date="2016-10" db="EMBL/GenBank/DDBJ databases">
        <authorList>
            <person name="de Groot N.N."/>
        </authorList>
    </citation>
    <scope>NUCLEOTIDE SEQUENCE [LARGE SCALE GENOMIC DNA]</scope>
    <source>
        <strain evidence="4 5">DSM 44637</strain>
    </source>
</reference>
<dbReference type="SUPFAM" id="SSF52821">
    <property type="entry name" value="Rhodanese/Cell cycle control phosphatase"/>
    <property type="match status" value="2"/>
</dbReference>
<dbReference type="Gene3D" id="3.40.250.10">
    <property type="entry name" value="Rhodanese-like domain"/>
    <property type="match status" value="2"/>
</dbReference>
<proteinExistence type="predicted"/>
<feature type="domain" description="Rhodanese" evidence="3">
    <location>
        <begin position="160"/>
        <end position="273"/>
    </location>
</feature>
<dbReference type="CDD" id="cd01448">
    <property type="entry name" value="TST_Repeat_1"/>
    <property type="match status" value="1"/>
</dbReference>
<evidence type="ECO:0000313" key="5">
    <source>
        <dbReference type="Proteomes" id="UP000199137"/>
    </source>
</evidence>
<dbReference type="SMART" id="SM00450">
    <property type="entry name" value="RHOD"/>
    <property type="match status" value="2"/>
</dbReference>
<dbReference type="PANTHER" id="PTHR11364:SF27">
    <property type="entry name" value="SULFURTRANSFERASE"/>
    <property type="match status" value="1"/>
</dbReference>
<dbReference type="STRING" id="112413.SAMN05421854_1124"/>